<feature type="domain" description="Cyclic nucleotide-binding" evidence="4">
    <location>
        <begin position="23"/>
        <end position="143"/>
    </location>
</feature>
<proteinExistence type="predicted"/>
<dbReference type="CDD" id="cd00038">
    <property type="entry name" value="CAP_ED"/>
    <property type="match status" value="1"/>
</dbReference>
<evidence type="ECO:0000313" key="7">
    <source>
        <dbReference type="Proteomes" id="UP001382727"/>
    </source>
</evidence>
<dbReference type="Gene3D" id="1.10.10.10">
    <property type="entry name" value="Winged helix-like DNA-binding domain superfamily/Winged helix DNA-binding domain"/>
    <property type="match status" value="1"/>
</dbReference>
<dbReference type="SMART" id="SM00100">
    <property type="entry name" value="cNMP"/>
    <property type="match status" value="1"/>
</dbReference>
<dbReference type="Proteomes" id="UP001382727">
    <property type="component" value="Chromosome"/>
</dbReference>
<sequence>MSRTQLPVIQDSPDDLCVARVPLFQGLSHQELLGVARLARPRELATGEQVYAAGADASQLLVVHTGAVKVARLGPSGYEHLIRVLGPGDFVGESAFLSGRPPTHYATATEPSSLCTFQHSDLGRLVRSHPSIGLRMLQDVSGRLQDTESRLVSLTSGDVTSRLANYLLSLRGRAGAEGLEVALPLAKKDIASLLDTTPESLSRQLRHLRESGVVTPRGTRGLLIRDADALMGLASGS</sequence>
<reference evidence="6 7" key="1">
    <citation type="submission" date="2024-02" db="EMBL/GenBank/DDBJ databases">
        <title>Janibacter sp. nov., isolated from gut of marine sandworm.</title>
        <authorList>
            <person name="Kim B."/>
            <person name="Jun M.O."/>
            <person name="Shin N.-R."/>
        </authorList>
    </citation>
    <scope>NUCLEOTIDE SEQUENCE [LARGE SCALE GENOMIC DNA]</scope>
    <source>
        <strain evidence="6 7">A1S7</strain>
    </source>
</reference>
<evidence type="ECO:0000259" key="4">
    <source>
        <dbReference type="PROSITE" id="PS50042"/>
    </source>
</evidence>
<evidence type="ECO:0000256" key="3">
    <source>
        <dbReference type="ARBA" id="ARBA00023163"/>
    </source>
</evidence>
<keyword evidence="3" id="KW-0804">Transcription</keyword>
<dbReference type="PRINTS" id="PR00034">
    <property type="entry name" value="HTHCRP"/>
</dbReference>
<dbReference type="EMBL" id="CP144913">
    <property type="protein sequence ID" value="WXB76872.1"/>
    <property type="molecule type" value="Genomic_DNA"/>
</dbReference>
<dbReference type="RefSeq" id="WP_338750255.1">
    <property type="nucleotide sequence ID" value="NZ_CP144913.1"/>
</dbReference>
<dbReference type="PROSITE" id="PS50042">
    <property type="entry name" value="CNMP_BINDING_3"/>
    <property type="match status" value="1"/>
</dbReference>
<dbReference type="SMART" id="SM00419">
    <property type="entry name" value="HTH_CRP"/>
    <property type="match status" value="1"/>
</dbReference>
<evidence type="ECO:0000256" key="1">
    <source>
        <dbReference type="ARBA" id="ARBA00023015"/>
    </source>
</evidence>
<dbReference type="SUPFAM" id="SSF46785">
    <property type="entry name" value="Winged helix' DNA-binding domain"/>
    <property type="match status" value="1"/>
</dbReference>
<keyword evidence="2" id="KW-0238">DNA-binding</keyword>
<dbReference type="InterPro" id="IPR014710">
    <property type="entry name" value="RmlC-like_jellyroll"/>
</dbReference>
<evidence type="ECO:0000313" key="6">
    <source>
        <dbReference type="EMBL" id="WXB76872.1"/>
    </source>
</evidence>
<organism evidence="6 7">
    <name type="scientific">Janibacter alittae</name>
    <dbReference type="NCBI Taxonomy" id="3115209"/>
    <lineage>
        <taxon>Bacteria</taxon>
        <taxon>Bacillati</taxon>
        <taxon>Actinomycetota</taxon>
        <taxon>Actinomycetes</taxon>
        <taxon>Micrococcales</taxon>
        <taxon>Intrasporangiaceae</taxon>
        <taxon>Janibacter</taxon>
    </lineage>
</organism>
<dbReference type="InterPro" id="IPR012318">
    <property type="entry name" value="HTH_CRP"/>
</dbReference>
<dbReference type="Pfam" id="PF00027">
    <property type="entry name" value="cNMP_binding"/>
    <property type="match status" value="1"/>
</dbReference>
<dbReference type="InterPro" id="IPR050397">
    <property type="entry name" value="Env_Response_Regulators"/>
</dbReference>
<feature type="domain" description="HTH crp-type" evidence="5">
    <location>
        <begin position="157"/>
        <end position="228"/>
    </location>
</feature>
<protein>
    <submittedName>
        <fullName evidence="6">Crp/Fnr family transcriptional regulator</fullName>
    </submittedName>
</protein>
<keyword evidence="7" id="KW-1185">Reference proteome</keyword>
<evidence type="ECO:0000256" key="2">
    <source>
        <dbReference type="ARBA" id="ARBA00023125"/>
    </source>
</evidence>
<dbReference type="InterPro" id="IPR036388">
    <property type="entry name" value="WH-like_DNA-bd_sf"/>
</dbReference>
<dbReference type="PANTHER" id="PTHR24567:SF26">
    <property type="entry name" value="REGULATORY PROTEIN YEIL"/>
    <property type="match status" value="1"/>
</dbReference>
<dbReference type="PROSITE" id="PS51063">
    <property type="entry name" value="HTH_CRP_2"/>
    <property type="match status" value="1"/>
</dbReference>
<gene>
    <name evidence="6" type="ORF">V1351_02095</name>
</gene>
<dbReference type="SUPFAM" id="SSF51206">
    <property type="entry name" value="cAMP-binding domain-like"/>
    <property type="match status" value="1"/>
</dbReference>
<evidence type="ECO:0000259" key="5">
    <source>
        <dbReference type="PROSITE" id="PS51063"/>
    </source>
</evidence>
<dbReference type="InterPro" id="IPR018490">
    <property type="entry name" value="cNMP-bd_dom_sf"/>
</dbReference>
<dbReference type="Pfam" id="PF13545">
    <property type="entry name" value="HTH_Crp_2"/>
    <property type="match status" value="1"/>
</dbReference>
<dbReference type="InterPro" id="IPR036390">
    <property type="entry name" value="WH_DNA-bd_sf"/>
</dbReference>
<name>A0ABZ2MIN1_9MICO</name>
<dbReference type="Gene3D" id="2.60.120.10">
    <property type="entry name" value="Jelly Rolls"/>
    <property type="match status" value="1"/>
</dbReference>
<dbReference type="InterPro" id="IPR000595">
    <property type="entry name" value="cNMP-bd_dom"/>
</dbReference>
<keyword evidence="1" id="KW-0805">Transcription regulation</keyword>
<accession>A0ABZ2MIN1</accession>
<dbReference type="PANTHER" id="PTHR24567">
    <property type="entry name" value="CRP FAMILY TRANSCRIPTIONAL REGULATORY PROTEIN"/>
    <property type="match status" value="1"/>
</dbReference>